<accession>A0A0C9WID0</accession>
<feature type="compositionally biased region" description="Low complexity" evidence="1">
    <location>
        <begin position="85"/>
        <end position="96"/>
    </location>
</feature>
<dbReference type="Proteomes" id="UP000054477">
    <property type="component" value="Unassembled WGS sequence"/>
</dbReference>
<protein>
    <submittedName>
        <fullName evidence="2">Uncharacterized protein</fullName>
    </submittedName>
</protein>
<gene>
    <name evidence="2" type="ORF">K443DRAFT_13385</name>
</gene>
<dbReference type="HOGENOM" id="CLU_1917383_0_0_1"/>
<name>A0A0C9WID0_9AGAR</name>
<feature type="compositionally biased region" description="Acidic residues" evidence="1">
    <location>
        <begin position="115"/>
        <end position="132"/>
    </location>
</feature>
<evidence type="ECO:0000313" key="3">
    <source>
        <dbReference type="Proteomes" id="UP000054477"/>
    </source>
</evidence>
<feature type="region of interest" description="Disordered" evidence="1">
    <location>
        <begin position="37"/>
        <end position="132"/>
    </location>
</feature>
<proteinExistence type="predicted"/>
<sequence>MYIGTTRNVHVGSVSHFGNAQDVNTGKTMVLSTNGTFPEGVPSFHGSTMWTRKRKGVTTTYRRGGGQGSRPPRPFAHSSPPAGPPYQQQPQYYGYPPYQPPSATQYQSSAHYAAPEEESYDDLYEDNEVGLN</sequence>
<organism evidence="2 3">
    <name type="scientific">Laccaria amethystina LaAM-08-1</name>
    <dbReference type="NCBI Taxonomy" id="1095629"/>
    <lineage>
        <taxon>Eukaryota</taxon>
        <taxon>Fungi</taxon>
        <taxon>Dikarya</taxon>
        <taxon>Basidiomycota</taxon>
        <taxon>Agaricomycotina</taxon>
        <taxon>Agaricomycetes</taxon>
        <taxon>Agaricomycetidae</taxon>
        <taxon>Agaricales</taxon>
        <taxon>Agaricineae</taxon>
        <taxon>Hydnangiaceae</taxon>
        <taxon>Laccaria</taxon>
    </lineage>
</organism>
<reference evidence="2 3" key="1">
    <citation type="submission" date="2014-04" db="EMBL/GenBank/DDBJ databases">
        <authorList>
            <consortium name="DOE Joint Genome Institute"/>
            <person name="Kuo A."/>
            <person name="Kohler A."/>
            <person name="Nagy L.G."/>
            <person name="Floudas D."/>
            <person name="Copeland A."/>
            <person name="Barry K.W."/>
            <person name="Cichocki N."/>
            <person name="Veneault-Fourrey C."/>
            <person name="LaButti K."/>
            <person name="Lindquist E.A."/>
            <person name="Lipzen A."/>
            <person name="Lundell T."/>
            <person name="Morin E."/>
            <person name="Murat C."/>
            <person name="Sun H."/>
            <person name="Tunlid A."/>
            <person name="Henrissat B."/>
            <person name="Grigoriev I.V."/>
            <person name="Hibbett D.S."/>
            <person name="Martin F."/>
            <person name="Nordberg H.P."/>
            <person name="Cantor M.N."/>
            <person name="Hua S.X."/>
        </authorList>
    </citation>
    <scope>NUCLEOTIDE SEQUENCE [LARGE SCALE GENOMIC DNA]</scope>
    <source>
        <strain evidence="2 3">LaAM-08-1</strain>
    </source>
</reference>
<evidence type="ECO:0000313" key="2">
    <source>
        <dbReference type="EMBL" id="KIJ92729.1"/>
    </source>
</evidence>
<dbReference type="EMBL" id="KN838889">
    <property type="protein sequence ID" value="KIJ92729.1"/>
    <property type="molecule type" value="Genomic_DNA"/>
</dbReference>
<reference evidence="3" key="2">
    <citation type="submission" date="2015-01" db="EMBL/GenBank/DDBJ databases">
        <title>Evolutionary Origins and Diversification of the Mycorrhizal Mutualists.</title>
        <authorList>
            <consortium name="DOE Joint Genome Institute"/>
            <consortium name="Mycorrhizal Genomics Consortium"/>
            <person name="Kohler A."/>
            <person name="Kuo A."/>
            <person name="Nagy L.G."/>
            <person name="Floudas D."/>
            <person name="Copeland A."/>
            <person name="Barry K.W."/>
            <person name="Cichocki N."/>
            <person name="Veneault-Fourrey C."/>
            <person name="LaButti K."/>
            <person name="Lindquist E.A."/>
            <person name="Lipzen A."/>
            <person name="Lundell T."/>
            <person name="Morin E."/>
            <person name="Murat C."/>
            <person name="Riley R."/>
            <person name="Ohm R."/>
            <person name="Sun H."/>
            <person name="Tunlid A."/>
            <person name="Henrissat B."/>
            <person name="Grigoriev I.V."/>
            <person name="Hibbett D.S."/>
            <person name="Martin F."/>
        </authorList>
    </citation>
    <scope>NUCLEOTIDE SEQUENCE [LARGE SCALE GENOMIC DNA]</scope>
    <source>
        <strain evidence="3">LaAM-08-1</strain>
    </source>
</reference>
<keyword evidence="3" id="KW-1185">Reference proteome</keyword>
<evidence type="ECO:0000256" key="1">
    <source>
        <dbReference type="SAM" id="MobiDB-lite"/>
    </source>
</evidence>
<dbReference type="AlphaFoldDB" id="A0A0C9WID0"/>